<sequence length="315" mass="34104">MTPTILIAGATGNTGRSVVETLSSFLGKRDTSAGFRVVALTRSAGSSAAQHLGSLPGITVIEKNWVEVNAAWLREQNVVKAFIASHANTNQFAEESTFHQAALKAGVKYVVRISTTAANVRPDSDAFYPRSHWAIETMLGSPEFKGLQWTSLQPNIFFSLHLHGAVDFVKDYRRTKTQGILKLIPDADAPVGAIHGDDVGTFAAHLLWEQDPSRHNGAKYILNGPTDITGRQIVKWVEEAIGEPVKDVVFRDVSLVDAKVSASKESKNVILSLKAAPVSLWEGKCTTSTTSKEVLEIAAPSRSAADWWKALLSSV</sequence>
<dbReference type="InterPro" id="IPR051164">
    <property type="entry name" value="NmrA-like_oxidored"/>
</dbReference>
<name>A0A1G4B7R5_9PEZI</name>
<reference evidence="4 5" key="1">
    <citation type="submission" date="2016-09" db="EMBL/GenBank/DDBJ databases">
        <authorList>
            <person name="Capua I."/>
            <person name="De Benedictis P."/>
            <person name="Joannis T."/>
            <person name="Lombin L.H."/>
            <person name="Cattoli G."/>
        </authorList>
    </citation>
    <scope>NUCLEOTIDE SEQUENCE [LARGE SCALE GENOMIC DNA]</scope>
    <source>
        <strain evidence="4 5">IMI 309357</strain>
    </source>
</reference>
<evidence type="ECO:0000259" key="3">
    <source>
        <dbReference type="Pfam" id="PF05368"/>
    </source>
</evidence>
<dbReference type="Pfam" id="PF05368">
    <property type="entry name" value="NmrA"/>
    <property type="match status" value="1"/>
</dbReference>
<dbReference type="Proteomes" id="UP000176998">
    <property type="component" value="Unassembled WGS sequence"/>
</dbReference>
<dbReference type="SUPFAM" id="SSF51735">
    <property type="entry name" value="NAD(P)-binding Rossmann-fold domains"/>
    <property type="match status" value="1"/>
</dbReference>
<dbReference type="GO" id="GO:0005634">
    <property type="term" value="C:nucleus"/>
    <property type="evidence" value="ECO:0007669"/>
    <property type="project" value="TreeGrafter"/>
</dbReference>
<keyword evidence="5" id="KW-1185">Reference proteome</keyword>
<evidence type="ECO:0000256" key="1">
    <source>
        <dbReference type="ARBA" id="ARBA00006328"/>
    </source>
</evidence>
<dbReference type="RefSeq" id="XP_022474477.1">
    <property type="nucleotide sequence ID" value="XM_022619014.1"/>
</dbReference>
<dbReference type="InterPro" id="IPR008030">
    <property type="entry name" value="NmrA-like"/>
</dbReference>
<gene>
    <name evidence="4" type="ORF">CORC01_07377</name>
</gene>
<comment type="similarity">
    <text evidence="1">Belongs to the NmrA-type oxidoreductase family.</text>
</comment>
<dbReference type="Gene3D" id="3.40.50.720">
    <property type="entry name" value="NAD(P)-binding Rossmann-like Domain"/>
    <property type="match status" value="1"/>
</dbReference>
<evidence type="ECO:0000313" key="5">
    <source>
        <dbReference type="Proteomes" id="UP000176998"/>
    </source>
</evidence>
<dbReference type="GeneID" id="34560524"/>
<protein>
    <recommendedName>
        <fullName evidence="3">NmrA-like domain-containing protein</fullName>
    </recommendedName>
</protein>
<dbReference type="InterPro" id="IPR036291">
    <property type="entry name" value="NAD(P)-bd_dom_sf"/>
</dbReference>
<feature type="domain" description="NmrA-like" evidence="3">
    <location>
        <begin position="2"/>
        <end position="248"/>
    </location>
</feature>
<dbReference type="STRING" id="1209926.A0A1G4B7R5"/>
<accession>A0A1G4B7R5</accession>
<dbReference type="PANTHER" id="PTHR42748:SF31">
    <property type="entry name" value="NMRA-LIKE DOMAIN-CONTAINING PROTEIN-RELATED"/>
    <property type="match status" value="1"/>
</dbReference>
<proteinExistence type="inferred from homology"/>
<dbReference type="PANTHER" id="PTHR42748">
    <property type="entry name" value="NITROGEN METABOLITE REPRESSION PROTEIN NMRA FAMILY MEMBER"/>
    <property type="match status" value="1"/>
</dbReference>
<comment type="caution">
    <text evidence="4">The sequence shown here is derived from an EMBL/GenBank/DDBJ whole genome shotgun (WGS) entry which is preliminary data.</text>
</comment>
<dbReference type="EMBL" id="MJBS01000059">
    <property type="protein sequence ID" value="OHE97322.1"/>
    <property type="molecule type" value="Genomic_DNA"/>
</dbReference>
<dbReference type="AlphaFoldDB" id="A0A1G4B7R5"/>
<keyword evidence="2" id="KW-0521">NADP</keyword>
<organism evidence="4 5">
    <name type="scientific">Colletotrichum orchidophilum</name>
    <dbReference type="NCBI Taxonomy" id="1209926"/>
    <lineage>
        <taxon>Eukaryota</taxon>
        <taxon>Fungi</taxon>
        <taxon>Dikarya</taxon>
        <taxon>Ascomycota</taxon>
        <taxon>Pezizomycotina</taxon>
        <taxon>Sordariomycetes</taxon>
        <taxon>Hypocreomycetidae</taxon>
        <taxon>Glomerellales</taxon>
        <taxon>Glomerellaceae</taxon>
        <taxon>Colletotrichum</taxon>
    </lineage>
</organism>
<evidence type="ECO:0000313" key="4">
    <source>
        <dbReference type="EMBL" id="OHE97322.1"/>
    </source>
</evidence>
<dbReference type="OrthoDB" id="413314at2759"/>
<evidence type="ECO:0000256" key="2">
    <source>
        <dbReference type="ARBA" id="ARBA00022857"/>
    </source>
</evidence>